<evidence type="ECO:0000313" key="7">
    <source>
        <dbReference type="Proteomes" id="UP000298781"/>
    </source>
</evidence>
<dbReference type="CDD" id="cd03220">
    <property type="entry name" value="ABC_KpsT_Wzt"/>
    <property type="match status" value="1"/>
</dbReference>
<dbReference type="SMART" id="SM00382">
    <property type="entry name" value="AAA"/>
    <property type="match status" value="1"/>
</dbReference>
<evidence type="ECO:0000256" key="3">
    <source>
        <dbReference type="ARBA" id="ARBA00022741"/>
    </source>
</evidence>
<dbReference type="Pfam" id="PF00005">
    <property type="entry name" value="ABC_tran"/>
    <property type="match status" value="1"/>
</dbReference>
<dbReference type="InterPro" id="IPR003593">
    <property type="entry name" value="AAA+_ATPase"/>
</dbReference>
<proteinExistence type="inferred from homology"/>
<evidence type="ECO:0000256" key="1">
    <source>
        <dbReference type="ARBA" id="ARBA00005417"/>
    </source>
</evidence>
<sequence>MASIIIQNAGVDFVIYNAQGRSLRNDILRRVGGKVGKGEGHRVTVQALRGIDLTVRPGDRLALVGHNGAGKSTLLRVMSGAYEPSSGSATIEGKVSSLLDLTMGMDYELTGRQNIVLRGVFLGMTFADANAMVPEIADFSELGAYLELPMRTYSSGMVLRLAFGVSTAVQPDIILLDEMISAGDIGFVEKAKKRLDEMLSRARILVLASHSPATLRQYCNRAVLLRQGQIVAEGPLEDILARSSDEPADQPAN</sequence>
<dbReference type="PANTHER" id="PTHR46743:SF2">
    <property type="entry name" value="TEICHOIC ACIDS EXPORT ATP-BINDING PROTEIN TAGH"/>
    <property type="match status" value="1"/>
</dbReference>
<dbReference type="KEGG" id="pstg:E8M01_02420"/>
<keyword evidence="4 6" id="KW-0067">ATP-binding</keyword>
<dbReference type="GO" id="GO:0005524">
    <property type="term" value="F:ATP binding"/>
    <property type="evidence" value="ECO:0007669"/>
    <property type="project" value="UniProtKB-KW"/>
</dbReference>
<dbReference type="GO" id="GO:0016887">
    <property type="term" value="F:ATP hydrolysis activity"/>
    <property type="evidence" value="ECO:0007669"/>
    <property type="project" value="InterPro"/>
</dbReference>
<dbReference type="InterPro" id="IPR050683">
    <property type="entry name" value="Bact_Polysacc_Export_ATP-bd"/>
</dbReference>
<comment type="similarity">
    <text evidence="1">Belongs to the ABC transporter superfamily.</text>
</comment>
<dbReference type="Gene3D" id="3.40.50.300">
    <property type="entry name" value="P-loop containing nucleotide triphosphate hydrolases"/>
    <property type="match status" value="1"/>
</dbReference>
<dbReference type="PANTHER" id="PTHR46743">
    <property type="entry name" value="TEICHOIC ACIDS EXPORT ATP-BINDING PROTEIN TAGH"/>
    <property type="match status" value="1"/>
</dbReference>
<feature type="domain" description="ABC transporter" evidence="5">
    <location>
        <begin position="23"/>
        <end position="252"/>
    </location>
</feature>
<dbReference type="SUPFAM" id="SSF52540">
    <property type="entry name" value="P-loop containing nucleoside triphosphate hydrolases"/>
    <property type="match status" value="1"/>
</dbReference>
<evidence type="ECO:0000313" key="6">
    <source>
        <dbReference type="EMBL" id="QCI63190.1"/>
    </source>
</evidence>
<keyword evidence="2" id="KW-0813">Transport</keyword>
<dbReference type="InterPro" id="IPR003439">
    <property type="entry name" value="ABC_transporter-like_ATP-bd"/>
</dbReference>
<dbReference type="InterPro" id="IPR015860">
    <property type="entry name" value="ABC_transpr_TagH-like"/>
</dbReference>
<reference evidence="6 7" key="1">
    <citation type="submission" date="2019-04" db="EMBL/GenBank/DDBJ databases">
        <title>Phreatobacter aquaticus sp. nov.</title>
        <authorList>
            <person name="Choi A."/>
        </authorList>
    </citation>
    <scope>NUCLEOTIDE SEQUENCE [LARGE SCALE GENOMIC DNA]</scope>
    <source>
        <strain evidence="6 7">KCTC 52518</strain>
    </source>
</reference>
<keyword evidence="7" id="KW-1185">Reference proteome</keyword>
<dbReference type="Proteomes" id="UP000298781">
    <property type="component" value="Chromosome"/>
</dbReference>
<keyword evidence="3" id="KW-0547">Nucleotide-binding</keyword>
<organism evidence="6 7">
    <name type="scientific">Phreatobacter stygius</name>
    <dbReference type="NCBI Taxonomy" id="1940610"/>
    <lineage>
        <taxon>Bacteria</taxon>
        <taxon>Pseudomonadati</taxon>
        <taxon>Pseudomonadota</taxon>
        <taxon>Alphaproteobacteria</taxon>
        <taxon>Hyphomicrobiales</taxon>
        <taxon>Phreatobacteraceae</taxon>
        <taxon>Phreatobacter</taxon>
    </lineage>
</organism>
<dbReference type="PROSITE" id="PS50893">
    <property type="entry name" value="ABC_TRANSPORTER_2"/>
    <property type="match status" value="1"/>
</dbReference>
<dbReference type="GO" id="GO:0016020">
    <property type="term" value="C:membrane"/>
    <property type="evidence" value="ECO:0007669"/>
    <property type="project" value="InterPro"/>
</dbReference>
<dbReference type="GO" id="GO:0140359">
    <property type="term" value="F:ABC-type transporter activity"/>
    <property type="evidence" value="ECO:0007669"/>
    <property type="project" value="InterPro"/>
</dbReference>
<name>A0A4D7AZK9_9HYPH</name>
<dbReference type="RefSeq" id="WP_136958652.1">
    <property type="nucleotide sequence ID" value="NZ_CP039690.1"/>
</dbReference>
<dbReference type="EMBL" id="CP039690">
    <property type="protein sequence ID" value="QCI63190.1"/>
    <property type="molecule type" value="Genomic_DNA"/>
</dbReference>
<evidence type="ECO:0000256" key="4">
    <source>
        <dbReference type="ARBA" id="ARBA00022840"/>
    </source>
</evidence>
<dbReference type="OrthoDB" id="9778870at2"/>
<evidence type="ECO:0000259" key="5">
    <source>
        <dbReference type="PROSITE" id="PS50893"/>
    </source>
</evidence>
<dbReference type="InterPro" id="IPR027417">
    <property type="entry name" value="P-loop_NTPase"/>
</dbReference>
<protein>
    <submittedName>
        <fullName evidence="6">ABC transporter ATP-binding protein</fullName>
    </submittedName>
</protein>
<evidence type="ECO:0000256" key="2">
    <source>
        <dbReference type="ARBA" id="ARBA00022448"/>
    </source>
</evidence>
<gene>
    <name evidence="6" type="ORF">E8M01_02420</name>
</gene>
<accession>A0A4D7AZK9</accession>
<dbReference type="AlphaFoldDB" id="A0A4D7AZK9"/>